<keyword evidence="2" id="KW-1185">Reference proteome</keyword>
<name>A0ACC1MIL1_9PEZI</name>
<dbReference type="EMBL" id="JAPDGR010005082">
    <property type="protein sequence ID" value="KAJ2966497.1"/>
    <property type="molecule type" value="Genomic_DNA"/>
</dbReference>
<reference evidence="1" key="1">
    <citation type="submission" date="2022-10" db="EMBL/GenBank/DDBJ databases">
        <title>Genome Sequence of Xylaria curta.</title>
        <authorList>
            <person name="Buettner E."/>
        </authorList>
    </citation>
    <scope>NUCLEOTIDE SEQUENCE</scope>
    <source>
        <strain evidence="1">Babe10</strain>
    </source>
</reference>
<dbReference type="Proteomes" id="UP001143856">
    <property type="component" value="Unassembled WGS sequence"/>
</dbReference>
<proteinExistence type="predicted"/>
<sequence>MVGFSRLTVLGAIIPLALAAIPSVPRPATALRLVKTSDEDPGTWMTEEEKFEKLTSKRIGFMDITDTMSNCEPGTRGNGRSPKGRQDRA</sequence>
<gene>
    <name evidence="1" type="ORF">NUW58_g10647</name>
</gene>
<comment type="caution">
    <text evidence="1">The sequence shown here is derived from an EMBL/GenBank/DDBJ whole genome shotgun (WGS) entry which is preliminary data.</text>
</comment>
<evidence type="ECO:0000313" key="1">
    <source>
        <dbReference type="EMBL" id="KAJ2966497.1"/>
    </source>
</evidence>
<evidence type="ECO:0000313" key="2">
    <source>
        <dbReference type="Proteomes" id="UP001143856"/>
    </source>
</evidence>
<organism evidence="1 2">
    <name type="scientific">Xylaria curta</name>
    <dbReference type="NCBI Taxonomy" id="42375"/>
    <lineage>
        <taxon>Eukaryota</taxon>
        <taxon>Fungi</taxon>
        <taxon>Dikarya</taxon>
        <taxon>Ascomycota</taxon>
        <taxon>Pezizomycotina</taxon>
        <taxon>Sordariomycetes</taxon>
        <taxon>Xylariomycetidae</taxon>
        <taxon>Xylariales</taxon>
        <taxon>Xylariaceae</taxon>
        <taxon>Xylaria</taxon>
    </lineage>
</organism>
<protein>
    <submittedName>
        <fullName evidence="1">Uncharacterized protein</fullName>
    </submittedName>
</protein>
<accession>A0ACC1MIL1</accession>